<organism evidence="5 6">
    <name type="scientific">Volvox africanus</name>
    <dbReference type="NCBI Taxonomy" id="51714"/>
    <lineage>
        <taxon>Eukaryota</taxon>
        <taxon>Viridiplantae</taxon>
        <taxon>Chlorophyta</taxon>
        <taxon>core chlorophytes</taxon>
        <taxon>Chlorophyceae</taxon>
        <taxon>CS clade</taxon>
        <taxon>Chlamydomonadales</taxon>
        <taxon>Volvocaceae</taxon>
        <taxon>Volvox</taxon>
    </lineage>
</organism>
<keyword evidence="3" id="KW-0812">Transmembrane</keyword>
<evidence type="ECO:0000259" key="4">
    <source>
        <dbReference type="Pfam" id="PF02230"/>
    </source>
</evidence>
<evidence type="ECO:0000256" key="2">
    <source>
        <dbReference type="ARBA" id="ARBA00022801"/>
    </source>
</evidence>
<dbReference type="PANTHER" id="PTHR10655:SF17">
    <property type="entry name" value="LYSOPHOSPHOLIPASE-LIKE PROTEIN 1"/>
    <property type="match status" value="1"/>
</dbReference>
<feature type="domain" description="Phospholipase/carboxylesterase/thioesterase" evidence="4">
    <location>
        <begin position="70"/>
        <end position="276"/>
    </location>
</feature>
<proteinExistence type="inferred from homology"/>
<evidence type="ECO:0000313" key="5">
    <source>
        <dbReference type="EMBL" id="GLI68812.1"/>
    </source>
</evidence>
<sequence>LMYCICSIYGGNVLVLLVLAGFGEIMLARSLSPLSSKFSHSNRPRFYSSHRARVGHTTMALNYPKPIELNPSGQHTSTFIMLHGLGDSGDGWSDIGYMYRASLPGTKFIFPHAPRRPITLNFGMSMPGWYDIASLEDIQGGEDASGLWESQRYVGELIRKEIAAGVPATKIVVGGFSQGGAVALMMLRSDLQLGGVVALSGYLPLHKEQPIFSEANAKTPILMCHGDADQTVAFEFGHRSFQLLSSLGANVEFQRYLGMGHSACQKEFDDVLDFIKPVLS</sequence>
<keyword evidence="3" id="KW-0472">Membrane</keyword>
<dbReference type="Pfam" id="PF02230">
    <property type="entry name" value="Abhydrolase_2"/>
    <property type="match status" value="1"/>
</dbReference>
<keyword evidence="6" id="KW-1185">Reference proteome</keyword>
<dbReference type="InterPro" id="IPR050565">
    <property type="entry name" value="LYPA1-2/EST-like"/>
</dbReference>
<comment type="similarity">
    <text evidence="1">Belongs to the AB hydrolase superfamily. AB hydrolase 2 family.</text>
</comment>
<feature type="non-terminal residue" evidence="5">
    <location>
        <position position="1"/>
    </location>
</feature>
<evidence type="ECO:0000313" key="6">
    <source>
        <dbReference type="Proteomes" id="UP001165090"/>
    </source>
</evidence>
<accession>A0ABQ5SHL5</accession>
<dbReference type="SUPFAM" id="SSF53474">
    <property type="entry name" value="alpha/beta-Hydrolases"/>
    <property type="match status" value="1"/>
</dbReference>
<dbReference type="Gene3D" id="3.40.50.1820">
    <property type="entry name" value="alpha/beta hydrolase"/>
    <property type="match status" value="1"/>
</dbReference>
<evidence type="ECO:0000256" key="3">
    <source>
        <dbReference type="SAM" id="Phobius"/>
    </source>
</evidence>
<evidence type="ECO:0000256" key="1">
    <source>
        <dbReference type="ARBA" id="ARBA00006499"/>
    </source>
</evidence>
<feature type="transmembrane region" description="Helical" evidence="3">
    <location>
        <begin position="6"/>
        <end position="27"/>
    </location>
</feature>
<name>A0ABQ5SHL5_9CHLO</name>
<dbReference type="EMBL" id="BSDZ01000080">
    <property type="protein sequence ID" value="GLI68812.1"/>
    <property type="molecule type" value="Genomic_DNA"/>
</dbReference>
<dbReference type="InterPro" id="IPR003140">
    <property type="entry name" value="PLipase/COase/thioEstase"/>
</dbReference>
<dbReference type="PANTHER" id="PTHR10655">
    <property type="entry name" value="LYSOPHOSPHOLIPASE-RELATED"/>
    <property type="match status" value="1"/>
</dbReference>
<dbReference type="Proteomes" id="UP001165090">
    <property type="component" value="Unassembled WGS sequence"/>
</dbReference>
<protein>
    <recommendedName>
        <fullName evidence="4">Phospholipase/carboxylesterase/thioesterase domain-containing protein</fullName>
    </recommendedName>
</protein>
<gene>
    <name evidence="5" type="ORF">VaNZ11_013314</name>
</gene>
<reference evidence="5 6" key="1">
    <citation type="journal article" date="2023" name="IScience">
        <title>Expanded male sex-determining region conserved during the evolution of homothallism in the green alga Volvox.</title>
        <authorList>
            <person name="Yamamoto K."/>
            <person name="Matsuzaki R."/>
            <person name="Mahakham W."/>
            <person name="Heman W."/>
            <person name="Sekimoto H."/>
            <person name="Kawachi M."/>
            <person name="Minakuchi Y."/>
            <person name="Toyoda A."/>
            <person name="Nozaki H."/>
        </authorList>
    </citation>
    <scope>NUCLEOTIDE SEQUENCE [LARGE SCALE GENOMIC DNA]</scope>
    <source>
        <strain evidence="5 6">NIES-4468</strain>
    </source>
</reference>
<dbReference type="InterPro" id="IPR029058">
    <property type="entry name" value="AB_hydrolase_fold"/>
</dbReference>
<keyword evidence="2" id="KW-0378">Hydrolase</keyword>
<comment type="caution">
    <text evidence="5">The sequence shown here is derived from an EMBL/GenBank/DDBJ whole genome shotgun (WGS) entry which is preliminary data.</text>
</comment>
<keyword evidence="3" id="KW-1133">Transmembrane helix</keyword>